<dbReference type="PANTHER" id="PTHR46630:SF1">
    <property type="entry name" value="TETRATRICOPEPTIDE REPEAT PROTEIN 29"/>
    <property type="match status" value="1"/>
</dbReference>
<sequence length="753" mass="86210">MSIITLRSQVKPSLLYIHPHKAASDTAGKDDDPQSESESIRLSSIRSKSGSFLPEKNAGESDDSFTNLANRGEDEQSASFISLKPDQPAYFCDWLPKLFGVDEESIPLTDESSSSEELFGEEEEEEDGKPKAKPKYGRRARAKPQLKRGSGEEFECICEIDQSFERHYIPHFGGGVRTDKEWRVPHFASFWEERNERLVAKEDGDLLKMVDIRPAYEEPEEEQAKPKGPRKKRELMYNDPKKYARQYVLERLRPLSCRELRRHRMAFCEAILLEMEEDGYIESASFLKSLLIQEYHLDQSRDPCPTLRKSRSTILKVMKLLMAAERRGRKQEYGMQSFILLKTGRYFSLSEETWWWLAVRMFEKAVEVASNYLMDGGKSESMARYIYGMFLLDQAEMVHAAQKQLTRARELSQGRDWNAKMIMEDATEPIHKECCNHLCRALIETSRQLRKEGKSDEALHFIHQSYKLCEEAQISRDDILLETLFELGMTYQEIGELEWAKLAFKKYVAKAKLVKSTRNICDGHLELAICFRMEGDANLCHHHLKSYLSRATQNGDPLLIAFGNRYLGELLLNHSSPYEADEYFTRSFEGFYALYNKASAKPFDQWLPEDFALADDVELVRVLKGLALGETRSKYICSLILQSGDLKNQHDAIRLLRWKNSNIIEIGKSAETVVSPLSSVKSIRDLLSIDRASRVTQSSHGSTRRSRVASFHSHLTTRSSRIAAHFAQPVAAQGGTQTPTTISTTSKASQSRY</sequence>
<dbReference type="GO" id="GO:0005737">
    <property type="term" value="C:cytoplasm"/>
    <property type="evidence" value="ECO:0007669"/>
    <property type="project" value="UniProtKB-SubCell"/>
</dbReference>
<dbReference type="SUPFAM" id="SSF48452">
    <property type="entry name" value="TPR-like"/>
    <property type="match status" value="1"/>
</dbReference>
<dbReference type="PANTHER" id="PTHR46630">
    <property type="entry name" value="TETRATRICOPEPTIDE REPEAT PROTEIN 29"/>
    <property type="match status" value="1"/>
</dbReference>
<feature type="compositionally biased region" description="Basic residues" evidence="7">
    <location>
        <begin position="131"/>
        <end position="144"/>
    </location>
</feature>
<evidence type="ECO:0000256" key="1">
    <source>
        <dbReference type="ARBA" id="ARBA00004496"/>
    </source>
</evidence>
<comment type="caution">
    <text evidence="8">The sequence shown here is derived from an EMBL/GenBank/DDBJ whole genome shotgun (WGS) entry which is preliminary data.</text>
</comment>
<organism evidence="8">
    <name type="scientific">Menopon gallinae</name>
    <name type="common">poultry shaft louse</name>
    <dbReference type="NCBI Taxonomy" id="328185"/>
    <lineage>
        <taxon>Eukaryota</taxon>
        <taxon>Metazoa</taxon>
        <taxon>Ecdysozoa</taxon>
        <taxon>Arthropoda</taxon>
        <taxon>Hexapoda</taxon>
        <taxon>Insecta</taxon>
        <taxon>Pterygota</taxon>
        <taxon>Neoptera</taxon>
        <taxon>Paraneoptera</taxon>
        <taxon>Psocodea</taxon>
        <taxon>Troctomorpha</taxon>
        <taxon>Phthiraptera</taxon>
        <taxon>Amblycera</taxon>
        <taxon>Menoponidae</taxon>
        <taxon>Menopon</taxon>
    </lineage>
</organism>
<dbReference type="InterPro" id="IPR011990">
    <property type="entry name" value="TPR-like_helical_dom_sf"/>
</dbReference>
<gene>
    <name evidence="8" type="ORF">PYX00_010591</name>
</gene>
<feature type="region of interest" description="Disordered" evidence="7">
    <location>
        <begin position="21"/>
        <end position="76"/>
    </location>
</feature>
<reference evidence="8" key="1">
    <citation type="journal article" date="2024" name="Gigascience">
        <title>Chromosome-level genome of the poultry shaft louse Menopon gallinae provides insight into the host-switching and adaptive evolution of parasitic lice.</title>
        <authorList>
            <person name="Xu Y."/>
            <person name="Ma L."/>
            <person name="Liu S."/>
            <person name="Liang Y."/>
            <person name="Liu Q."/>
            <person name="He Z."/>
            <person name="Tian L."/>
            <person name="Duan Y."/>
            <person name="Cai W."/>
            <person name="Li H."/>
            <person name="Song F."/>
        </authorList>
    </citation>
    <scope>NUCLEOTIDE SEQUENCE</scope>
    <source>
        <strain evidence="8">Cailab_2023a</strain>
    </source>
</reference>
<comment type="subcellular location">
    <subcellularLocation>
        <location evidence="1">Cytoplasm</location>
    </subcellularLocation>
</comment>
<keyword evidence="2" id="KW-0963">Cytoplasm</keyword>
<evidence type="ECO:0000256" key="5">
    <source>
        <dbReference type="ARBA" id="ARBA00040665"/>
    </source>
</evidence>
<keyword evidence="3" id="KW-0677">Repeat</keyword>
<dbReference type="GO" id="GO:0005929">
    <property type="term" value="C:cilium"/>
    <property type="evidence" value="ECO:0007669"/>
    <property type="project" value="TreeGrafter"/>
</dbReference>
<feature type="compositionally biased region" description="Low complexity" evidence="7">
    <location>
        <begin position="733"/>
        <end position="746"/>
    </location>
</feature>
<evidence type="ECO:0000256" key="6">
    <source>
        <dbReference type="ARBA" id="ARBA00044739"/>
    </source>
</evidence>
<proteinExistence type="predicted"/>
<accession>A0AAW2HG27</accession>
<comment type="function">
    <text evidence="6">Axonemal protein which is implicated in axonemal and/or peri-axonemal structure assembly and regulates flagellum assembly and beating and therefore sperm motility.</text>
</comment>
<name>A0AAW2HG27_9NEOP</name>
<dbReference type="GO" id="GO:0003341">
    <property type="term" value="P:cilium movement"/>
    <property type="evidence" value="ECO:0007669"/>
    <property type="project" value="TreeGrafter"/>
</dbReference>
<evidence type="ECO:0000256" key="3">
    <source>
        <dbReference type="ARBA" id="ARBA00022737"/>
    </source>
</evidence>
<evidence type="ECO:0000256" key="4">
    <source>
        <dbReference type="ARBA" id="ARBA00022803"/>
    </source>
</evidence>
<keyword evidence="4" id="KW-0802">TPR repeat</keyword>
<dbReference type="AlphaFoldDB" id="A0AAW2HG27"/>
<feature type="compositionally biased region" description="Low complexity" evidence="7">
    <location>
        <begin position="36"/>
        <end position="51"/>
    </location>
</feature>
<feature type="region of interest" description="Disordered" evidence="7">
    <location>
        <begin position="106"/>
        <end position="144"/>
    </location>
</feature>
<dbReference type="EMBL" id="JARGDH010000005">
    <property type="protein sequence ID" value="KAL0268775.1"/>
    <property type="molecule type" value="Genomic_DNA"/>
</dbReference>
<feature type="region of interest" description="Disordered" evidence="7">
    <location>
        <begin position="729"/>
        <end position="753"/>
    </location>
</feature>
<evidence type="ECO:0000256" key="7">
    <source>
        <dbReference type="SAM" id="MobiDB-lite"/>
    </source>
</evidence>
<evidence type="ECO:0000256" key="2">
    <source>
        <dbReference type="ARBA" id="ARBA00022490"/>
    </source>
</evidence>
<evidence type="ECO:0000313" key="8">
    <source>
        <dbReference type="EMBL" id="KAL0268775.1"/>
    </source>
</evidence>
<protein>
    <recommendedName>
        <fullName evidence="5">Tetratricopeptide repeat protein 29</fullName>
    </recommendedName>
</protein>
<dbReference type="InterPro" id="IPR051476">
    <property type="entry name" value="Bac_ResReg_Asp_Phosphatase"/>
</dbReference>
<dbReference type="Gene3D" id="1.25.40.10">
    <property type="entry name" value="Tetratricopeptide repeat domain"/>
    <property type="match status" value="1"/>
</dbReference>
<feature type="compositionally biased region" description="Acidic residues" evidence="7">
    <location>
        <begin position="118"/>
        <end position="127"/>
    </location>
</feature>